<dbReference type="Pfam" id="PF07610">
    <property type="entry name" value="DUF1573"/>
    <property type="match status" value="1"/>
</dbReference>
<keyword evidence="2" id="KW-1185">Reference proteome</keyword>
<proteinExistence type="predicted"/>
<comment type="caution">
    <text evidence="1">The sequence shown here is derived from an EMBL/GenBank/DDBJ whole genome shotgun (WGS) entry which is preliminary data.</text>
</comment>
<reference evidence="2" key="1">
    <citation type="journal article" date="2019" name="Int. J. Syst. Evol. Microbiol.">
        <title>The Global Catalogue of Microorganisms (GCM) 10K type strain sequencing project: providing services to taxonomists for standard genome sequencing and annotation.</title>
        <authorList>
            <consortium name="The Broad Institute Genomics Platform"/>
            <consortium name="The Broad Institute Genome Sequencing Center for Infectious Disease"/>
            <person name="Wu L."/>
            <person name="Ma J."/>
        </authorList>
    </citation>
    <scope>NUCLEOTIDE SEQUENCE [LARGE SCALE GENOMIC DNA]</scope>
    <source>
        <strain evidence="2">JCM 19635</strain>
    </source>
</reference>
<accession>A0ABW2U8N6</accession>
<dbReference type="PANTHER" id="PTHR37833">
    <property type="entry name" value="LIPOPROTEIN-RELATED"/>
    <property type="match status" value="1"/>
</dbReference>
<organism evidence="1 2">
    <name type="scientific">Hymenobacter humi</name>
    <dbReference type="NCBI Taxonomy" id="1411620"/>
    <lineage>
        <taxon>Bacteria</taxon>
        <taxon>Pseudomonadati</taxon>
        <taxon>Bacteroidota</taxon>
        <taxon>Cytophagia</taxon>
        <taxon>Cytophagales</taxon>
        <taxon>Hymenobacteraceae</taxon>
        <taxon>Hymenobacter</taxon>
    </lineage>
</organism>
<dbReference type="Proteomes" id="UP001596513">
    <property type="component" value="Unassembled WGS sequence"/>
</dbReference>
<dbReference type="PANTHER" id="PTHR37833:SF1">
    <property type="entry name" value="SIGNAL PEPTIDE PROTEIN"/>
    <property type="match status" value="1"/>
</dbReference>
<gene>
    <name evidence="1" type="ORF">ACFQT0_18830</name>
</gene>
<evidence type="ECO:0000313" key="2">
    <source>
        <dbReference type="Proteomes" id="UP001596513"/>
    </source>
</evidence>
<dbReference type="InterPro" id="IPR013783">
    <property type="entry name" value="Ig-like_fold"/>
</dbReference>
<sequence>MEVGQQPAARFTVKNTGKTPLVLGALTSGCYCVGYKATPAPIAPGQSAVIELLYTQRQLGQASDAVTIASNDLSGDAKITLKATIVRDLSGNSMVKESGTAVPFK</sequence>
<dbReference type="RefSeq" id="WP_380204692.1">
    <property type="nucleotide sequence ID" value="NZ_JBHTEK010000001.1"/>
</dbReference>
<dbReference type="InterPro" id="IPR011467">
    <property type="entry name" value="DUF1573"/>
</dbReference>
<dbReference type="Gene3D" id="2.60.40.10">
    <property type="entry name" value="Immunoglobulins"/>
    <property type="match status" value="1"/>
</dbReference>
<name>A0ABW2U8N6_9BACT</name>
<dbReference type="EMBL" id="JBHTEK010000001">
    <property type="protein sequence ID" value="MFC7669177.1"/>
    <property type="molecule type" value="Genomic_DNA"/>
</dbReference>
<protein>
    <submittedName>
        <fullName evidence="1">DUF1573 domain-containing protein</fullName>
    </submittedName>
</protein>
<evidence type="ECO:0000313" key="1">
    <source>
        <dbReference type="EMBL" id="MFC7669177.1"/>
    </source>
</evidence>